<organism evidence="3 4">
    <name type="scientific">Mycolicibacterium tusciae</name>
    <dbReference type="NCBI Taxonomy" id="75922"/>
    <lineage>
        <taxon>Bacteria</taxon>
        <taxon>Bacillati</taxon>
        <taxon>Actinomycetota</taxon>
        <taxon>Actinomycetes</taxon>
        <taxon>Mycobacteriales</taxon>
        <taxon>Mycobacteriaceae</taxon>
        <taxon>Mycolicibacterium</taxon>
    </lineage>
</organism>
<dbReference type="InterPro" id="IPR011008">
    <property type="entry name" value="Dimeric_a/b-barrel"/>
</dbReference>
<sequence>MSRYMLIMRSSAEAEAAMAEAEIDFDQVIEDMGRFNEELIKAGVLLAGEGLTGPEEGFVVDFNSDPPVVTDGPYTEAKELFNGFWIIDVSSKEEAKQWAQKIPLGKGVKVEVRRVSETEEFPQDNPWVQKEIQWKAELAEKIAAQARADADKFASR</sequence>
<keyword evidence="4" id="KW-1185">Reference proteome</keyword>
<dbReference type="OrthoDB" id="668782at2"/>
<dbReference type="eggNOG" id="COG3795">
    <property type="taxonomic scope" value="Bacteria"/>
</dbReference>
<comment type="caution">
    <text evidence="3">The sequence shown here is derived from an EMBL/GenBank/DDBJ whole genome shotgun (WGS) entry which is preliminary data.</text>
</comment>
<protein>
    <recommendedName>
        <fullName evidence="2">YCII-related domain-containing protein</fullName>
    </recommendedName>
</protein>
<dbReference type="PANTHER" id="PTHR35174">
    <property type="entry name" value="BLL7171 PROTEIN-RELATED"/>
    <property type="match status" value="1"/>
</dbReference>
<dbReference type="EMBL" id="MVIM01000015">
    <property type="protein sequence ID" value="ORB62588.1"/>
    <property type="molecule type" value="Genomic_DNA"/>
</dbReference>
<dbReference type="Gene3D" id="3.30.70.1060">
    <property type="entry name" value="Dimeric alpha+beta barrel"/>
    <property type="match status" value="1"/>
</dbReference>
<dbReference type="PANTHER" id="PTHR35174:SF4">
    <property type="entry name" value="BLL7163 PROTEIN"/>
    <property type="match status" value="1"/>
</dbReference>
<reference evidence="3 4" key="1">
    <citation type="submission" date="2017-02" db="EMBL/GenBank/DDBJ databases">
        <title>The new phylogeny of genus Mycobacterium.</title>
        <authorList>
            <person name="Tortoli E."/>
            <person name="Trovato A."/>
            <person name="Cirillo D.M."/>
        </authorList>
    </citation>
    <scope>NUCLEOTIDE SEQUENCE [LARGE SCALE GENOMIC DNA]</scope>
    <source>
        <strain evidence="3 4">DSM 44338</strain>
    </source>
</reference>
<evidence type="ECO:0000256" key="1">
    <source>
        <dbReference type="ARBA" id="ARBA00007689"/>
    </source>
</evidence>
<proteinExistence type="inferred from homology"/>
<dbReference type="InterPro" id="IPR005545">
    <property type="entry name" value="YCII"/>
</dbReference>
<dbReference type="RefSeq" id="WP_083128060.1">
    <property type="nucleotide sequence ID" value="NZ_MVIM01000015.1"/>
</dbReference>
<evidence type="ECO:0000259" key="2">
    <source>
        <dbReference type="Pfam" id="PF03795"/>
    </source>
</evidence>
<dbReference type="STRING" id="75922.BST47_23455"/>
<dbReference type="AlphaFoldDB" id="A0A1X0JI79"/>
<feature type="domain" description="YCII-related" evidence="2">
    <location>
        <begin position="15"/>
        <end position="117"/>
    </location>
</feature>
<gene>
    <name evidence="3" type="ORF">BST47_23455</name>
</gene>
<accession>A0A1X0JI79</accession>
<dbReference type="Proteomes" id="UP000192411">
    <property type="component" value="Unassembled WGS sequence"/>
</dbReference>
<comment type="similarity">
    <text evidence="1">Belongs to the YciI family.</text>
</comment>
<dbReference type="SUPFAM" id="SSF54909">
    <property type="entry name" value="Dimeric alpha+beta barrel"/>
    <property type="match status" value="1"/>
</dbReference>
<name>A0A1X0JI79_9MYCO</name>
<evidence type="ECO:0000313" key="3">
    <source>
        <dbReference type="EMBL" id="ORB62588.1"/>
    </source>
</evidence>
<evidence type="ECO:0000313" key="4">
    <source>
        <dbReference type="Proteomes" id="UP000192411"/>
    </source>
</evidence>
<dbReference type="Pfam" id="PF03795">
    <property type="entry name" value="YCII"/>
    <property type="match status" value="1"/>
</dbReference>